<dbReference type="STRING" id="544712.C6H8X1"/>
<dbReference type="AlphaFoldDB" id="C6H8X1"/>
<sequence>MAWVFIADLVEERDKIAFHLEDAETKLIKLANAVCVKSLKAKPADEENCNTATGNEAQKLGSVAAY</sequence>
<gene>
    <name evidence="1" type="ORF">HCDG_02652</name>
</gene>
<protein>
    <submittedName>
        <fullName evidence="1">DUF221 domain-containing protein</fullName>
    </submittedName>
</protein>
<evidence type="ECO:0000313" key="2">
    <source>
        <dbReference type="Proteomes" id="UP000002624"/>
    </source>
</evidence>
<proteinExistence type="predicted"/>
<organism evidence="1 2">
    <name type="scientific">Ajellomyces capsulatus (strain H143)</name>
    <name type="common">Darling's disease fungus</name>
    <name type="synonym">Histoplasma capsulatum</name>
    <dbReference type="NCBI Taxonomy" id="544712"/>
    <lineage>
        <taxon>Eukaryota</taxon>
        <taxon>Fungi</taxon>
        <taxon>Dikarya</taxon>
        <taxon>Ascomycota</taxon>
        <taxon>Pezizomycotina</taxon>
        <taxon>Eurotiomycetes</taxon>
        <taxon>Eurotiomycetidae</taxon>
        <taxon>Onygenales</taxon>
        <taxon>Ajellomycetaceae</taxon>
        <taxon>Histoplasma</taxon>
    </lineage>
</organism>
<reference evidence="2" key="1">
    <citation type="submission" date="2009-05" db="EMBL/GenBank/DDBJ databases">
        <title>The genome sequence of Ajellomyces capsulatus strain H143.</title>
        <authorList>
            <person name="Champion M."/>
            <person name="Cuomo C.A."/>
            <person name="Ma L.-J."/>
            <person name="Henn M.R."/>
            <person name="Sil A."/>
            <person name="Goldman B."/>
            <person name="Young S.K."/>
            <person name="Kodira C.D."/>
            <person name="Zeng Q."/>
            <person name="Koehrsen M."/>
            <person name="Alvarado L."/>
            <person name="Berlin A.M."/>
            <person name="Borenstein D."/>
            <person name="Chen Z."/>
            <person name="Engels R."/>
            <person name="Freedman E."/>
            <person name="Gellesch M."/>
            <person name="Goldberg J."/>
            <person name="Griggs A."/>
            <person name="Gujja S."/>
            <person name="Heiman D.I."/>
            <person name="Hepburn T.A."/>
            <person name="Howarth C."/>
            <person name="Jen D."/>
            <person name="Larson L."/>
            <person name="Lewis B."/>
            <person name="Mehta T."/>
            <person name="Park D."/>
            <person name="Pearson M."/>
            <person name="Roberts A."/>
            <person name="Saif S."/>
            <person name="Shea T.D."/>
            <person name="Shenoy N."/>
            <person name="Sisk P."/>
            <person name="Stolte C."/>
            <person name="Sykes S."/>
            <person name="Walk T."/>
            <person name="White J."/>
            <person name="Yandava C."/>
            <person name="Klein B."/>
            <person name="McEwen J.G."/>
            <person name="Puccia R."/>
            <person name="Goldman G.H."/>
            <person name="Felipe M.S."/>
            <person name="Nino-Vega G."/>
            <person name="San-Blas G."/>
            <person name="Taylor J.W."/>
            <person name="Mendoza L."/>
            <person name="Galagan J.E."/>
            <person name="Nusbaum C."/>
            <person name="Birren B.W."/>
        </authorList>
    </citation>
    <scope>NUCLEOTIDE SEQUENCE [LARGE SCALE GENOMIC DNA]</scope>
    <source>
        <strain evidence="2">H143</strain>
    </source>
</reference>
<dbReference type="VEuPathDB" id="FungiDB:HCDG_02652"/>
<dbReference type="Proteomes" id="UP000002624">
    <property type="component" value="Unassembled WGS sequence"/>
</dbReference>
<dbReference type="HOGENOM" id="CLU_2830636_0_0_1"/>
<accession>C6H8X1</accession>
<name>C6H8X1_AJECH</name>
<dbReference type="EMBL" id="GG692421">
    <property type="protein sequence ID" value="EER42754.1"/>
    <property type="molecule type" value="Genomic_DNA"/>
</dbReference>
<evidence type="ECO:0000313" key="1">
    <source>
        <dbReference type="EMBL" id="EER42754.1"/>
    </source>
</evidence>